<sequence>MQLIYFQSGSLFHTKAKLNEQETPINLIRSFHLSEVQTSAIHTYIHQRRYAIFKTFFFVVEVERTIGFLKNRCQCLKYPPIKIRKLNDLVKCTKCIVVCCMLHNFIQGKSDDDGTFLNNIQHL</sequence>
<comment type="caution">
    <text evidence="1">The sequence shown here is derived from an EMBL/GenBank/DDBJ whole genome shotgun (WGS) entry which is preliminary data.</text>
</comment>
<dbReference type="Proteomes" id="UP001209540">
    <property type="component" value="Unassembled WGS sequence"/>
</dbReference>
<organism evidence="1 2">
    <name type="scientific">Phascolomyces articulosus</name>
    <dbReference type="NCBI Taxonomy" id="60185"/>
    <lineage>
        <taxon>Eukaryota</taxon>
        <taxon>Fungi</taxon>
        <taxon>Fungi incertae sedis</taxon>
        <taxon>Mucoromycota</taxon>
        <taxon>Mucoromycotina</taxon>
        <taxon>Mucoromycetes</taxon>
        <taxon>Mucorales</taxon>
        <taxon>Lichtheimiaceae</taxon>
        <taxon>Phascolomyces</taxon>
    </lineage>
</organism>
<dbReference type="EMBL" id="JAIXMP010000005">
    <property type="protein sequence ID" value="KAI9272837.1"/>
    <property type="molecule type" value="Genomic_DNA"/>
</dbReference>
<keyword evidence="2" id="KW-1185">Reference proteome</keyword>
<evidence type="ECO:0008006" key="3">
    <source>
        <dbReference type="Google" id="ProtNLM"/>
    </source>
</evidence>
<proteinExistence type="predicted"/>
<name>A0AAD5PI11_9FUNG</name>
<evidence type="ECO:0000313" key="1">
    <source>
        <dbReference type="EMBL" id="KAI9272837.1"/>
    </source>
</evidence>
<gene>
    <name evidence="1" type="ORF">BDA99DRAFT_593191</name>
</gene>
<reference evidence="1" key="2">
    <citation type="submission" date="2023-02" db="EMBL/GenBank/DDBJ databases">
        <authorList>
            <consortium name="DOE Joint Genome Institute"/>
            <person name="Mondo S.J."/>
            <person name="Chang Y."/>
            <person name="Wang Y."/>
            <person name="Ahrendt S."/>
            <person name="Andreopoulos W."/>
            <person name="Barry K."/>
            <person name="Beard J."/>
            <person name="Benny G.L."/>
            <person name="Blankenship S."/>
            <person name="Bonito G."/>
            <person name="Cuomo C."/>
            <person name="Desiro A."/>
            <person name="Gervers K.A."/>
            <person name="Hundley H."/>
            <person name="Kuo A."/>
            <person name="LaButti K."/>
            <person name="Lang B.F."/>
            <person name="Lipzen A."/>
            <person name="O'Donnell K."/>
            <person name="Pangilinan J."/>
            <person name="Reynolds N."/>
            <person name="Sandor L."/>
            <person name="Smith M.W."/>
            <person name="Tsang A."/>
            <person name="Grigoriev I.V."/>
            <person name="Stajich J.E."/>
            <person name="Spatafora J.W."/>
        </authorList>
    </citation>
    <scope>NUCLEOTIDE SEQUENCE</scope>
    <source>
        <strain evidence="1">RSA 2281</strain>
    </source>
</reference>
<reference evidence="1" key="1">
    <citation type="journal article" date="2022" name="IScience">
        <title>Evolution of zygomycete secretomes and the origins of terrestrial fungal ecologies.</title>
        <authorList>
            <person name="Chang Y."/>
            <person name="Wang Y."/>
            <person name="Mondo S."/>
            <person name="Ahrendt S."/>
            <person name="Andreopoulos W."/>
            <person name="Barry K."/>
            <person name="Beard J."/>
            <person name="Benny G.L."/>
            <person name="Blankenship S."/>
            <person name="Bonito G."/>
            <person name="Cuomo C."/>
            <person name="Desiro A."/>
            <person name="Gervers K.A."/>
            <person name="Hundley H."/>
            <person name="Kuo A."/>
            <person name="LaButti K."/>
            <person name="Lang B.F."/>
            <person name="Lipzen A."/>
            <person name="O'Donnell K."/>
            <person name="Pangilinan J."/>
            <person name="Reynolds N."/>
            <person name="Sandor L."/>
            <person name="Smith M.E."/>
            <person name="Tsang A."/>
            <person name="Grigoriev I.V."/>
            <person name="Stajich J.E."/>
            <person name="Spatafora J.W."/>
        </authorList>
    </citation>
    <scope>NUCLEOTIDE SEQUENCE</scope>
    <source>
        <strain evidence="1">RSA 2281</strain>
    </source>
</reference>
<dbReference type="AlphaFoldDB" id="A0AAD5PI11"/>
<evidence type="ECO:0000313" key="2">
    <source>
        <dbReference type="Proteomes" id="UP001209540"/>
    </source>
</evidence>
<feature type="non-terminal residue" evidence="1">
    <location>
        <position position="123"/>
    </location>
</feature>
<accession>A0AAD5PI11</accession>
<protein>
    <recommendedName>
        <fullName evidence="3">DDE Tnp4 domain-containing protein</fullName>
    </recommendedName>
</protein>